<sequence>MRPAPAQYLLRIVDSCPTVSHERWQLSRALIEEFRLQAILAVVPDNRDPGLAVSAADPLFWNQMRALEYGGSVIGLHGYRHLCHSSGRSRLGLDRASEFAGVPAEMQREWIGEGLNLLRRHGLNPRIFVAPRHGFEANTLSALRSEGIPLISDGFARRPFLCGEITWIPQQLWAAEEKASGVWTICMHPNTASDADVAGLRAFLRAHAGQFTSVDRLLGEFPHTTLTLAEHLQAEAALCRFKLFRAARRAHQVAGSRLSNSK</sequence>
<gene>
    <name evidence="1" type="ORF">SBA5_220050</name>
</gene>
<dbReference type="EMBL" id="OKRB01000078">
    <property type="protein sequence ID" value="SPE19204.1"/>
    <property type="molecule type" value="Genomic_DNA"/>
</dbReference>
<dbReference type="Gene3D" id="3.20.20.370">
    <property type="entry name" value="Glycoside hydrolase/deacetylase"/>
    <property type="match status" value="1"/>
</dbReference>
<dbReference type="SUPFAM" id="SSF88713">
    <property type="entry name" value="Glycoside hydrolase/deacetylase"/>
    <property type="match status" value="1"/>
</dbReference>
<dbReference type="OrthoDB" id="9792651at2"/>
<protein>
    <recommendedName>
        <fullName evidence="3">Polysaccharide deacetylase</fullName>
    </recommendedName>
</protein>
<dbReference type="Pfam" id="PF10096">
    <property type="entry name" value="DUF2334"/>
    <property type="match status" value="1"/>
</dbReference>
<dbReference type="AlphaFoldDB" id="A0A2N9L842"/>
<name>A0A2N9L842_9BACT</name>
<reference evidence="2" key="1">
    <citation type="submission" date="2018-02" db="EMBL/GenBank/DDBJ databases">
        <authorList>
            <person name="Hausmann B."/>
        </authorList>
    </citation>
    <scope>NUCLEOTIDE SEQUENCE [LARGE SCALE GENOMIC DNA]</scope>
    <source>
        <strain evidence="2">Peat soil MAG SbA5</strain>
    </source>
</reference>
<evidence type="ECO:0000313" key="2">
    <source>
        <dbReference type="Proteomes" id="UP000239735"/>
    </source>
</evidence>
<evidence type="ECO:0000313" key="1">
    <source>
        <dbReference type="EMBL" id="SPE19204.1"/>
    </source>
</evidence>
<dbReference type="GO" id="GO:0005975">
    <property type="term" value="P:carbohydrate metabolic process"/>
    <property type="evidence" value="ECO:0007669"/>
    <property type="project" value="InterPro"/>
</dbReference>
<dbReference type="Proteomes" id="UP000239735">
    <property type="component" value="Unassembled WGS sequence"/>
</dbReference>
<evidence type="ECO:0008006" key="3">
    <source>
        <dbReference type="Google" id="ProtNLM"/>
    </source>
</evidence>
<proteinExistence type="predicted"/>
<dbReference type="InterPro" id="IPR011330">
    <property type="entry name" value="Glyco_hydro/deAcase_b/a-brl"/>
</dbReference>
<organism evidence="1 2">
    <name type="scientific">Candidatus Sulfuritelmatomonas gaucii</name>
    <dbReference type="NCBI Taxonomy" id="2043161"/>
    <lineage>
        <taxon>Bacteria</taxon>
        <taxon>Pseudomonadati</taxon>
        <taxon>Acidobacteriota</taxon>
        <taxon>Terriglobia</taxon>
        <taxon>Terriglobales</taxon>
        <taxon>Acidobacteriaceae</taxon>
        <taxon>Candidatus Sulfuritelmatomonas</taxon>
    </lineage>
</organism>
<dbReference type="InterPro" id="IPR018763">
    <property type="entry name" value="DUF2334"/>
</dbReference>
<accession>A0A2N9L842</accession>